<dbReference type="OrthoDB" id="7221783at2"/>
<comment type="caution">
    <text evidence="1">The sequence shown here is derived from an EMBL/GenBank/DDBJ whole genome shotgun (WGS) entry which is preliminary data.</text>
</comment>
<dbReference type="InterPro" id="IPR013321">
    <property type="entry name" value="Arc_rbn_hlx_hlx"/>
</dbReference>
<name>A0A1S8Y6R6_9GAMM</name>
<dbReference type="Pfam" id="PF04221">
    <property type="entry name" value="RelB"/>
    <property type="match status" value="1"/>
</dbReference>
<proteinExistence type="predicted"/>
<gene>
    <name evidence="1" type="ORF">BTJ39_23250</name>
</gene>
<protein>
    <recommendedName>
        <fullName evidence="3">Addiction module antitoxin</fullName>
    </recommendedName>
</protein>
<dbReference type="InterPro" id="IPR007337">
    <property type="entry name" value="RelB/DinJ"/>
</dbReference>
<dbReference type="Gene3D" id="1.10.1220.10">
    <property type="entry name" value="Met repressor-like"/>
    <property type="match status" value="1"/>
</dbReference>
<sequence>MATINARIDDDIKAKADEVLKKIDISHTQAISALYQYIADCGRLPFQISMQVKTPADIQEEIYNQLKSANASLNAIVRNIEENEVLDNLELVTEFNRIHEIHRDVWNRIPLAEDIPPLEALAATMKKCTMIFMEFKHFGYGFTGFRVLPEEYQLFSAAVERFNHQLVAFKPAAPVYLNLHDREGITRSKAECVTLNPTQLEKKEAGNENQ</sequence>
<evidence type="ECO:0008006" key="3">
    <source>
        <dbReference type="Google" id="ProtNLM"/>
    </source>
</evidence>
<dbReference type="NCBIfam" id="TIGR02384">
    <property type="entry name" value="RelB_DinJ"/>
    <property type="match status" value="1"/>
</dbReference>
<evidence type="ECO:0000313" key="1">
    <source>
        <dbReference type="EMBL" id="OON34730.1"/>
    </source>
</evidence>
<dbReference type="GO" id="GO:0006355">
    <property type="term" value="P:regulation of DNA-templated transcription"/>
    <property type="evidence" value="ECO:0007669"/>
    <property type="project" value="InterPro"/>
</dbReference>
<keyword evidence="2" id="KW-1185">Reference proteome</keyword>
<accession>A0A1S8Y6R6</accession>
<evidence type="ECO:0000313" key="2">
    <source>
        <dbReference type="Proteomes" id="UP000190667"/>
    </source>
</evidence>
<dbReference type="AlphaFoldDB" id="A0A1S8Y6R6"/>
<dbReference type="Proteomes" id="UP000190667">
    <property type="component" value="Unassembled WGS sequence"/>
</dbReference>
<organism evidence="1 2">
    <name type="scientific">Izhakiella australiensis</name>
    <dbReference type="NCBI Taxonomy" id="1926881"/>
    <lineage>
        <taxon>Bacteria</taxon>
        <taxon>Pseudomonadati</taxon>
        <taxon>Pseudomonadota</taxon>
        <taxon>Gammaproteobacteria</taxon>
        <taxon>Enterobacterales</taxon>
        <taxon>Erwiniaceae</taxon>
        <taxon>Izhakiella</taxon>
    </lineage>
</organism>
<reference evidence="1 2" key="1">
    <citation type="submission" date="2016-12" db="EMBL/GenBank/DDBJ databases">
        <title>Izhakiella australiana sp. nov. of genus Izhakiella isolated from Australian desert.</title>
        <authorList>
            <person name="Ji M."/>
        </authorList>
    </citation>
    <scope>NUCLEOTIDE SEQUENCE [LARGE SCALE GENOMIC DNA]</scope>
    <source>
        <strain evidence="1 2">D4N98</strain>
    </source>
</reference>
<dbReference type="RefSeq" id="WP_078005055.1">
    <property type="nucleotide sequence ID" value="NZ_MRUL01000033.1"/>
</dbReference>
<dbReference type="STRING" id="1926881.BTJ39_23250"/>
<dbReference type="GO" id="GO:0043565">
    <property type="term" value="F:sequence-specific DNA binding"/>
    <property type="evidence" value="ECO:0007669"/>
    <property type="project" value="UniProtKB-ARBA"/>
</dbReference>
<dbReference type="EMBL" id="MRUL01000033">
    <property type="protein sequence ID" value="OON34730.1"/>
    <property type="molecule type" value="Genomic_DNA"/>
</dbReference>